<accession>A0A1U8P583</accession>
<evidence type="ECO:0000313" key="3">
    <source>
        <dbReference type="RefSeq" id="XP_016746280.1"/>
    </source>
</evidence>
<proteinExistence type="inferred from homology"/>
<gene>
    <name evidence="3" type="primary">LOC107955079</name>
</gene>
<comment type="similarity">
    <text evidence="1">Belongs to the CNOT9 family.</text>
</comment>
<dbReference type="PANTHER" id="PTHR12262">
    <property type="entry name" value="CCR4-NOT TRANSCRIPTION COMPLEX SUBUNIT 9"/>
    <property type="match status" value="1"/>
</dbReference>
<dbReference type="OrthoDB" id="943768at2759"/>
<reference evidence="3" key="2">
    <citation type="submission" date="2025-08" db="UniProtKB">
        <authorList>
            <consortium name="RefSeq"/>
        </authorList>
    </citation>
    <scope>IDENTIFICATION</scope>
</reference>
<dbReference type="GO" id="GO:0000932">
    <property type="term" value="C:P-body"/>
    <property type="evidence" value="ECO:0000318"/>
    <property type="project" value="GO_Central"/>
</dbReference>
<name>A0A1U8P583_GOSHI</name>
<dbReference type="Proteomes" id="UP000818029">
    <property type="component" value="Chromosome D07"/>
</dbReference>
<dbReference type="AlphaFoldDB" id="A0A1U8P583"/>
<dbReference type="STRING" id="3635.A0A1U8P583"/>
<dbReference type="SUPFAM" id="SSF48371">
    <property type="entry name" value="ARM repeat"/>
    <property type="match status" value="1"/>
</dbReference>
<dbReference type="InterPro" id="IPR007216">
    <property type="entry name" value="CNOT9"/>
</dbReference>
<dbReference type="InterPro" id="IPR016024">
    <property type="entry name" value="ARM-type_fold"/>
</dbReference>
<dbReference type="RefSeq" id="XP_016746280.1">
    <property type="nucleotide sequence ID" value="XM_016890791.2"/>
</dbReference>
<protein>
    <submittedName>
        <fullName evidence="3">Protein CAF40</fullName>
    </submittedName>
</protein>
<dbReference type="GO" id="GO:0006402">
    <property type="term" value="P:mRNA catabolic process"/>
    <property type="evidence" value="ECO:0007669"/>
    <property type="project" value="InterPro"/>
</dbReference>
<dbReference type="Pfam" id="PF04078">
    <property type="entry name" value="Rcd1"/>
    <property type="match status" value="1"/>
</dbReference>
<dbReference type="KEGG" id="ghi:107955079"/>
<evidence type="ECO:0000313" key="2">
    <source>
        <dbReference type="Proteomes" id="UP000818029"/>
    </source>
</evidence>
<keyword evidence="2" id="KW-1185">Reference proteome</keyword>
<dbReference type="GO" id="GO:0030015">
    <property type="term" value="C:CCR4-NOT core complex"/>
    <property type="evidence" value="ECO:0000318"/>
    <property type="project" value="GO_Central"/>
</dbReference>
<dbReference type="PaxDb" id="3635-A0A1U8P583"/>
<dbReference type="GO" id="GO:0017148">
    <property type="term" value="P:negative regulation of translation"/>
    <property type="evidence" value="ECO:0000318"/>
    <property type="project" value="GO_Central"/>
</dbReference>
<organism evidence="2 3">
    <name type="scientific">Gossypium hirsutum</name>
    <name type="common">Upland cotton</name>
    <name type="synonym">Gossypium mexicanum</name>
    <dbReference type="NCBI Taxonomy" id="3635"/>
    <lineage>
        <taxon>Eukaryota</taxon>
        <taxon>Viridiplantae</taxon>
        <taxon>Streptophyta</taxon>
        <taxon>Embryophyta</taxon>
        <taxon>Tracheophyta</taxon>
        <taxon>Spermatophyta</taxon>
        <taxon>Magnoliopsida</taxon>
        <taxon>eudicotyledons</taxon>
        <taxon>Gunneridae</taxon>
        <taxon>Pentapetalae</taxon>
        <taxon>rosids</taxon>
        <taxon>malvids</taxon>
        <taxon>Malvales</taxon>
        <taxon>Malvaceae</taxon>
        <taxon>Malvoideae</taxon>
        <taxon>Gossypium</taxon>
    </lineage>
</organism>
<dbReference type="InterPro" id="IPR011989">
    <property type="entry name" value="ARM-like"/>
</dbReference>
<evidence type="ECO:0000256" key="1">
    <source>
        <dbReference type="ARBA" id="ARBA00006385"/>
    </source>
</evidence>
<sequence length="272" mass="31576">MVREAASPPSFPPIRNPCINLLQIYRLVRQLRSLEIGEQCLDLLSKVITSAYRPLVSNRLSERVVRRTCNAIGLFQTLASHPDTKMSFIRASMPEYLYAFLKTRSRERNYERLRFASLVVIGSLVEVDNPEVVDYLLATEMFPCCMEIGTTFSKTVATFIIYRILLNEKGLNYLLSMPERYLVVTHCLENMVEILDVEDEEYLPHLLKNIIGCYLRISENERIRADLSGYIPWLLVDYKYVNIIRGDPEAFGNLRRLIGFSEVAQAYKRIYR</sequence>
<dbReference type="GeneID" id="107955079"/>
<reference evidence="2" key="1">
    <citation type="journal article" date="2020" name="Nat. Genet.">
        <title>Genomic diversifications of five Gossypium allopolyploid species and their impact on cotton improvement.</title>
        <authorList>
            <person name="Chen Z.J."/>
            <person name="Sreedasyam A."/>
            <person name="Ando A."/>
            <person name="Song Q."/>
            <person name="De Santiago L.M."/>
            <person name="Hulse-Kemp A.M."/>
            <person name="Ding M."/>
            <person name="Ye W."/>
            <person name="Kirkbride R.C."/>
            <person name="Jenkins J."/>
            <person name="Plott C."/>
            <person name="Lovell J."/>
            <person name="Lin Y.M."/>
            <person name="Vaughn R."/>
            <person name="Liu B."/>
            <person name="Simpson S."/>
            <person name="Scheffler B.E."/>
            <person name="Wen L."/>
            <person name="Saski C.A."/>
            <person name="Grover C.E."/>
            <person name="Hu G."/>
            <person name="Conover J.L."/>
            <person name="Carlson J.W."/>
            <person name="Shu S."/>
            <person name="Boston L.B."/>
            <person name="Williams M."/>
            <person name="Peterson D.G."/>
            <person name="McGee K."/>
            <person name="Jones D.C."/>
            <person name="Wendel J.F."/>
            <person name="Stelly D.M."/>
            <person name="Grimwood J."/>
            <person name="Schmutz J."/>
        </authorList>
    </citation>
    <scope>NUCLEOTIDE SEQUENCE [LARGE SCALE GENOMIC DNA]</scope>
    <source>
        <strain evidence="2">cv. TM-1</strain>
    </source>
</reference>
<dbReference type="Gene3D" id="1.25.10.10">
    <property type="entry name" value="Leucine-rich Repeat Variant"/>
    <property type="match status" value="1"/>
</dbReference>